<dbReference type="RefSeq" id="WP_204916237.1">
    <property type="nucleotide sequence ID" value="NZ_BAAAQP010000011.1"/>
</dbReference>
<proteinExistence type="predicted"/>
<feature type="region of interest" description="Disordered" evidence="1">
    <location>
        <begin position="1"/>
        <end position="22"/>
    </location>
</feature>
<dbReference type="EMBL" id="JAFBCF010000001">
    <property type="protein sequence ID" value="MBM7797572.1"/>
    <property type="molecule type" value="Genomic_DNA"/>
</dbReference>
<name>A0ABS2RGB6_9ACTN</name>
<evidence type="ECO:0000313" key="3">
    <source>
        <dbReference type="Proteomes" id="UP000704762"/>
    </source>
</evidence>
<dbReference type="Pfam" id="PF19698">
    <property type="entry name" value="DUF6197"/>
    <property type="match status" value="1"/>
</dbReference>
<accession>A0ABS2RGB6</accession>
<evidence type="ECO:0000256" key="1">
    <source>
        <dbReference type="SAM" id="MobiDB-lite"/>
    </source>
</evidence>
<comment type="caution">
    <text evidence="2">The sequence shown here is derived from an EMBL/GenBank/DDBJ whole genome shotgun (WGS) entry which is preliminary data.</text>
</comment>
<gene>
    <name evidence="2" type="ORF">JOE57_000493</name>
</gene>
<sequence length="175" mass="19268">MRARESLRTPTVPDYSPAPDEPRDVRLRQLDRVRDALEQARAVIARDGWTSGAWFTVESSSGARQAAPSEAYALLDPRSTVVSACLVGTLLRLADDPDRATSVRDVRACVDELYEATHEQMGHSPRPAGRSFPVTEQRARLQAVTAWNDAPGRTREQVLDVLDRAISRTIVAACS</sequence>
<reference evidence="2 3" key="1">
    <citation type="submission" date="2021-01" db="EMBL/GenBank/DDBJ databases">
        <title>Sequencing the genomes of 1000 actinobacteria strains.</title>
        <authorList>
            <person name="Klenk H.-P."/>
        </authorList>
    </citation>
    <scope>NUCLEOTIDE SEQUENCE [LARGE SCALE GENOMIC DNA]</scope>
    <source>
        <strain evidence="2 3">DSM 18662</strain>
    </source>
</reference>
<dbReference type="Proteomes" id="UP000704762">
    <property type="component" value="Unassembled WGS sequence"/>
</dbReference>
<evidence type="ECO:0000313" key="2">
    <source>
        <dbReference type="EMBL" id="MBM7797572.1"/>
    </source>
</evidence>
<organism evidence="2 3">
    <name type="scientific">Microlunatus panaciterrae</name>
    <dbReference type="NCBI Taxonomy" id="400768"/>
    <lineage>
        <taxon>Bacteria</taxon>
        <taxon>Bacillati</taxon>
        <taxon>Actinomycetota</taxon>
        <taxon>Actinomycetes</taxon>
        <taxon>Propionibacteriales</taxon>
        <taxon>Propionibacteriaceae</taxon>
        <taxon>Microlunatus</taxon>
    </lineage>
</organism>
<keyword evidence="3" id="KW-1185">Reference proteome</keyword>
<protein>
    <submittedName>
        <fullName evidence="2">Uncharacterized protein</fullName>
    </submittedName>
</protein>
<dbReference type="InterPro" id="IPR045677">
    <property type="entry name" value="DUF6197"/>
</dbReference>